<dbReference type="OrthoDB" id="766386at2759"/>
<dbReference type="AlphaFoldDB" id="A0A5A7QWL0"/>
<feature type="domain" description="Calmodulin-binding" evidence="2">
    <location>
        <begin position="395"/>
        <end position="513"/>
    </location>
</feature>
<feature type="compositionally biased region" description="Polar residues" evidence="1">
    <location>
        <begin position="167"/>
        <end position="182"/>
    </location>
</feature>
<feature type="compositionally biased region" description="Low complexity" evidence="1">
    <location>
        <begin position="22"/>
        <end position="38"/>
    </location>
</feature>
<evidence type="ECO:0000313" key="3">
    <source>
        <dbReference type="EMBL" id="GER49348.1"/>
    </source>
</evidence>
<feature type="region of interest" description="Disordered" evidence="1">
    <location>
        <begin position="62"/>
        <end position="188"/>
    </location>
</feature>
<reference evidence="4" key="1">
    <citation type="journal article" date="2019" name="Curr. Biol.">
        <title>Genome Sequence of Striga asiatica Provides Insight into the Evolution of Plant Parasitism.</title>
        <authorList>
            <person name="Yoshida S."/>
            <person name="Kim S."/>
            <person name="Wafula E.K."/>
            <person name="Tanskanen J."/>
            <person name="Kim Y.M."/>
            <person name="Honaas L."/>
            <person name="Yang Z."/>
            <person name="Spallek T."/>
            <person name="Conn C.E."/>
            <person name="Ichihashi Y."/>
            <person name="Cheong K."/>
            <person name="Cui S."/>
            <person name="Der J.P."/>
            <person name="Gundlach H."/>
            <person name="Jiao Y."/>
            <person name="Hori C."/>
            <person name="Ishida J.K."/>
            <person name="Kasahara H."/>
            <person name="Kiba T."/>
            <person name="Kim M.S."/>
            <person name="Koo N."/>
            <person name="Laohavisit A."/>
            <person name="Lee Y.H."/>
            <person name="Lumba S."/>
            <person name="McCourt P."/>
            <person name="Mortimer J.C."/>
            <person name="Mutuku J.M."/>
            <person name="Nomura T."/>
            <person name="Sasaki-Sekimoto Y."/>
            <person name="Seto Y."/>
            <person name="Wang Y."/>
            <person name="Wakatake T."/>
            <person name="Sakakibara H."/>
            <person name="Demura T."/>
            <person name="Yamaguchi S."/>
            <person name="Yoneyama K."/>
            <person name="Manabe R.I."/>
            <person name="Nelson D.C."/>
            <person name="Schulman A.H."/>
            <person name="Timko M.P."/>
            <person name="dePamphilis C.W."/>
            <person name="Choi D."/>
            <person name="Shirasu K."/>
        </authorList>
    </citation>
    <scope>NUCLEOTIDE SEQUENCE [LARGE SCALE GENOMIC DNA]</scope>
    <source>
        <strain evidence="4">cv. UVA1</strain>
    </source>
</reference>
<feature type="compositionally biased region" description="Basic and acidic residues" evidence="1">
    <location>
        <begin position="99"/>
        <end position="111"/>
    </location>
</feature>
<feature type="region of interest" description="Disordered" evidence="1">
    <location>
        <begin position="276"/>
        <end position="300"/>
    </location>
</feature>
<keyword evidence="4" id="KW-1185">Reference proteome</keyword>
<dbReference type="Pfam" id="PF07839">
    <property type="entry name" value="CaM_binding"/>
    <property type="match status" value="1"/>
</dbReference>
<organism evidence="3 4">
    <name type="scientific">Striga asiatica</name>
    <name type="common">Asiatic witchweed</name>
    <name type="synonym">Buchnera asiatica</name>
    <dbReference type="NCBI Taxonomy" id="4170"/>
    <lineage>
        <taxon>Eukaryota</taxon>
        <taxon>Viridiplantae</taxon>
        <taxon>Streptophyta</taxon>
        <taxon>Embryophyta</taxon>
        <taxon>Tracheophyta</taxon>
        <taxon>Spermatophyta</taxon>
        <taxon>Magnoliopsida</taxon>
        <taxon>eudicotyledons</taxon>
        <taxon>Gunneridae</taxon>
        <taxon>Pentapetalae</taxon>
        <taxon>asterids</taxon>
        <taxon>lamiids</taxon>
        <taxon>Lamiales</taxon>
        <taxon>Orobanchaceae</taxon>
        <taxon>Buchnereae</taxon>
        <taxon>Striga</taxon>
    </lineage>
</organism>
<feature type="compositionally biased region" description="Polar residues" evidence="1">
    <location>
        <begin position="324"/>
        <end position="340"/>
    </location>
</feature>
<name>A0A5A7QWL0_STRAF</name>
<feature type="compositionally biased region" description="Basic and acidic residues" evidence="1">
    <location>
        <begin position="343"/>
        <end position="353"/>
    </location>
</feature>
<feature type="compositionally biased region" description="Basic and acidic residues" evidence="1">
    <location>
        <begin position="138"/>
        <end position="156"/>
    </location>
</feature>
<gene>
    <name evidence="3" type="ORF">STAS_26579</name>
</gene>
<evidence type="ECO:0000313" key="4">
    <source>
        <dbReference type="Proteomes" id="UP000325081"/>
    </source>
</evidence>
<dbReference type="Proteomes" id="UP000325081">
    <property type="component" value="Unassembled WGS sequence"/>
</dbReference>
<dbReference type="PANTHER" id="PTHR33349">
    <property type="entry name" value="EMB|CAB62594.1"/>
    <property type="match status" value="1"/>
</dbReference>
<proteinExistence type="predicted"/>
<dbReference type="EMBL" id="BKCP01008515">
    <property type="protein sequence ID" value="GER49348.1"/>
    <property type="molecule type" value="Genomic_DNA"/>
</dbReference>
<dbReference type="GO" id="GO:0005516">
    <property type="term" value="F:calmodulin binding"/>
    <property type="evidence" value="ECO:0007669"/>
    <property type="project" value="InterPro"/>
</dbReference>
<dbReference type="PANTHER" id="PTHR33349:SF1">
    <property type="entry name" value="EMB|CAB62594.1"/>
    <property type="match status" value="1"/>
</dbReference>
<feature type="compositionally biased region" description="Polar residues" evidence="1">
    <location>
        <begin position="278"/>
        <end position="291"/>
    </location>
</feature>
<feature type="region of interest" description="Disordered" evidence="1">
    <location>
        <begin position="1"/>
        <end position="43"/>
    </location>
</feature>
<sequence>MADESEDSLVTPDKGGNSINTSKSDSCSSPANSPSKSDSAFDKREVVSRYLRASTGSCHDFCKFGNKHSAEEKAKKPLRKRIAKSLRDEPFVQIIVPSGEKKKEKIVKSHSSDLNPTQNTKSYSLKPNNTSSSGKKVLKNEPLLDTKILLSHDKKQPSFTKTKKSSCAKTGSSPNENGSSKSKPIFRKSKSLFTKKSPSLDPPEFVKSVCFPSANDDDLVKVKPALSSSENFDLIREKGMIKQTESSVGRKMISFRKESAKKVLEPSADSKLPVIKRTYSNSRKSGNAKSVSRSKDINGVMRRVGNNEKKGSEKILHVIDTKNVNTATESSPNDNFSFLSSPAEDHEEKREFTNGEEADEFISKKNESLEIVKKNHSKTLKKSKSSVSEEYKTRSPVKLKFRNGKILDAQLNNNSNVPSKLRFRKARVVRDDDEGKSSDLRRKLFKTDVISDGKSREEVSSEKVVLKKHQDVQGKKGHLGLFNNVIEQTASKLVESRKSKVKALVGAFETVISLQESKPSPQAV</sequence>
<accession>A0A5A7QWL0</accession>
<evidence type="ECO:0000259" key="2">
    <source>
        <dbReference type="SMART" id="SM01054"/>
    </source>
</evidence>
<dbReference type="InterPro" id="IPR012417">
    <property type="entry name" value="CaM-bd_dom_pln"/>
</dbReference>
<evidence type="ECO:0000256" key="1">
    <source>
        <dbReference type="SAM" id="MobiDB-lite"/>
    </source>
</evidence>
<comment type="caution">
    <text evidence="3">The sequence shown here is derived from an EMBL/GenBank/DDBJ whole genome shotgun (WGS) entry which is preliminary data.</text>
</comment>
<feature type="non-terminal residue" evidence="3">
    <location>
        <position position="524"/>
    </location>
</feature>
<feature type="compositionally biased region" description="Polar residues" evidence="1">
    <location>
        <begin position="112"/>
        <end position="134"/>
    </location>
</feature>
<protein>
    <submittedName>
        <fullName evidence="3">Plant calmodulin-binding protein-related</fullName>
    </submittedName>
</protein>
<dbReference type="SMART" id="SM01054">
    <property type="entry name" value="CaM_binding"/>
    <property type="match status" value="1"/>
</dbReference>
<feature type="region of interest" description="Disordered" evidence="1">
    <location>
        <begin position="324"/>
        <end position="356"/>
    </location>
</feature>